<organism evidence="2 3">
    <name type="scientific">Poseidonibacter ostreae</name>
    <dbReference type="NCBI Taxonomy" id="2654171"/>
    <lineage>
        <taxon>Bacteria</taxon>
        <taxon>Pseudomonadati</taxon>
        <taxon>Campylobacterota</taxon>
        <taxon>Epsilonproteobacteria</taxon>
        <taxon>Campylobacterales</taxon>
        <taxon>Arcobacteraceae</taxon>
        <taxon>Poseidonibacter</taxon>
    </lineage>
</organism>
<reference evidence="2 3" key="1">
    <citation type="submission" date="2019-10" db="EMBL/GenBank/DDBJ databases">
        <title>Poseidonibacter ostreae sp. nov., isolated from the gut of the Ostrea denselamellosa.</title>
        <authorList>
            <person name="Choi A."/>
        </authorList>
    </citation>
    <scope>NUCLEOTIDE SEQUENCE [LARGE SCALE GENOMIC DNA]</scope>
    <source>
        <strain evidence="2 3">SJOD-M-33</strain>
    </source>
</reference>
<proteinExistence type="predicted"/>
<dbReference type="EMBL" id="WFKK01000001">
    <property type="protein sequence ID" value="KAB7891329.1"/>
    <property type="molecule type" value="Genomic_DNA"/>
</dbReference>
<dbReference type="AlphaFoldDB" id="A0A6L4WWU3"/>
<evidence type="ECO:0000313" key="2">
    <source>
        <dbReference type="EMBL" id="KAB7891329.1"/>
    </source>
</evidence>
<dbReference type="RefSeq" id="WP_152279431.1">
    <property type="nucleotide sequence ID" value="NZ_WFKK01000001.1"/>
</dbReference>
<keyword evidence="1" id="KW-1133">Transmembrane helix</keyword>
<keyword evidence="1" id="KW-0472">Membrane</keyword>
<sequence>MINYMLKSLKYVNIAFAVFILYNTIAFAEYYFFDESRDNEIKKLEIKKEKNSKEINIIKKAIEHRTAINKDIINQSYIKNEDFASILASVVGEITDKELGLFSVQSISQVKSDDFINLYIASVEINYIENVLFTFESLKPSLEKEFNRNIAKYNKENKENMEVMMIDFVFNNETSNLTLNLNIRKNVTRT</sequence>
<evidence type="ECO:0000313" key="3">
    <source>
        <dbReference type="Proteomes" id="UP000472839"/>
    </source>
</evidence>
<keyword evidence="1" id="KW-0812">Transmembrane</keyword>
<comment type="caution">
    <text evidence="2">The sequence shown here is derived from an EMBL/GenBank/DDBJ whole genome shotgun (WGS) entry which is preliminary data.</text>
</comment>
<gene>
    <name evidence="2" type="ORF">GBG19_00400</name>
</gene>
<dbReference type="Proteomes" id="UP000472839">
    <property type="component" value="Unassembled WGS sequence"/>
</dbReference>
<feature type="transmembrane region" description="Helical" evidence="1">
    <location>
        <begin position="12"/>
        <end position="33"/>
    </location>
</feature>
<evidence type="ECO:0000256" key="1">
    <source>
        <dbReference type="SAM" id="Phobius"/>
    </source>
</evidence>
<name>A0A6L4WWU3_9BACT</name>
<protein>
    <submittedName>
        <fullName evidence="2">Uncharacterized protein</fullName>
    </submittedName>
</protein>
<accession>A0A6L4WWU3</accession>